<feature type="compositionally biased region" description="Polar residues" evidence="4">
    <location>
        <begin position="430"/>
        <end position="439"/>
    </location>
</feature>
<dbReference type="Pfam" id="PF00076">
    <property type="entry name" value="RRM_1"/>
    <property type="match status" value="2"/>
</dbReference>
<evidence type="ECO:0000256" key="2">
    <source>
        <dbReference type="ARBA" id="ARBA00023242"/>
    </source>
</evidence>
<dbReference type="PANTHER" id="PTHR48033">
    <property type="entry name" value="RNA-BINDING (RRM/RBD/RNP MOTIFS) FAMILY PROTEIN"/>
    <property type="match status" value="1"/>
</dbReference>
<dbReference type="GO" id="GO:0000785">
    <property type="term" value="C:chromatin"/>
    <property type="evidence" value="ECO:0007669"/>
    <property type="project" value="TreeGrafter"/>
</dbReference>
<reference evidence="6" key="2">
    <citation type="submission" date="2013-10" db="EMBL/GenBank/DDBJ databases">
        <authorList>
            <person name="Aslett M."/>
        </authorList>
    </citation>
    <scope>NUCLEOTIDE SEQUENCE [LARGE SCALE GENOMIC DNA]</scope>
    <source>
        <strain evidence="6">Houghton</strain>
    </source>
</reference>
<dbReference type="GO" id="GO:0003723">
    <property type="term" value="F:RNA binding"/>
    <property type="evidence" value="ECO:0007669"/>
    <property type="project" value="UniProtKB-UniRule"/>
</dbReference>
<dbReference type="InterPro" id="IPR012677">
    <property type="entry name" value="Nucleotide-bd_a/b_plait_sf"/>
</dbReference>
<dbReference type="Gene3D" id="3.30.70.330">
    <property type="match status" value="2"/>
</dbReference>
<dbReference type="AlphaFoldDB" id="U6KSB3"/>
<comment type="subcellular location">
    <subcellularLocation>
        <location evidence="1">Nucleus</location>
    </subcellularLocation>
</comment>
<accession>U6KSB3</accession>
<dbReference type="VEuPathDB" id="ToxoDB:ETH_00026405"/>
<keyword evidence="3" id="KW-0694">RNA-binding</keyword>
<dbReference type="OrthoDB" id="1875751at2759"/>
<dbReference type="InterPro" id="IPR035979">
    <property type="entry name" value="RBD_domain_sf"/>
</dbReference>
<evidence type="ECO:0000313" key="6">
    <source>
        <dbReference type="EMBL" id="CDJ38318.1"/>
    </source>
</evidence>
<dbReference type="EMBL" id="HG673835">
    <property type="protein sequence ID" value="CDJ38318.1"/>
    <property type="molecule type" value="Genomic_DNA"/>
</dbReference>
<dbReference type="VEuPathDB" id="ToxoDB:ETH2_1337400"/>
<dbReference type="SMART" id="SM00360">
    <property type="entry name" value="RRM"/>
    <property type="match status" value="2"/>
</dbReference>
<feature type="region of interest" description="Disordered" evidence="4">
    <location>
        <begin position="1"/>
        <end position="83"/>
    </location>
</feature>
<feature type="region of interest" description="Disordered" evidence="4">
    <location>
        <begin position="429"/>
        <end position="459"/>
    </location>
</feature>
<evidence type="ECO:0000313" key="7">
    <source>
        <dbReference type="Proteomes" id="UP000030747"/>
    </source>
</evidence>
<gene>
    <name evidence="6" type="ORF">ETH_00026405</name>
</gene>
<keyword evidence="2" id="KW-0539">Nucleus</keyword>
<dbReference type="RefSeq" id="XP_013229156.1">
    <property type="nucleotide sequence ID" value="XM_013373702.1"/>
</dbReference>
<proteinExistence type="predicted"/>
<dbReference type="Proteomes" id="UP000030747">
    <property type="component" value="Unassembled WGS sequence"/>
</dbReference>
<feature type="compositionally biased region" description="Low complexity" evidence="4">
    <location>
        <begin position="447"/>
        <end position="459"/>
    </location>
</feature>
<protein>
    <recommendedName>
        <fullName evidence="5">RRM domain-containing protein</fullName>
    </recommendedName>
</protein>
<organism evidence="6 7">
    <name type="scientific">Eimeria tenella</name>
    <name type="common">Coccidian parasite</name>
    <dbReference type="NCBI Taxonomy" id="5802"/>
    <lineage>
        <taxon>Eukaryota</taxon>
        <taxon>Sar</taxon>
        <taxon>Alveolata</taxon>
        <taxon>Apicomplexa</taxon>
        <taxon>Conoidasida</taxon>
        <taxon>Coccidia</taxon>
        <taxon>Eucoccidiorida</taxon>
        <taxon>Eimeriorina</taxon>
        <taxon>Eimeriidae</taxon>
        <taxon>Eimeria</taxon>
    </lineage>
</organism>
<dbReference type="GO" id="GO:0005654">
    <property type="term" value="C:nucleoplasm"/>
    <property type="evidence" value="ECO:0007669"/>
    <property type="project" value="TreeGrafter"/>
</dbReference>
<reference evidence="6" key="1">
    <citation type="submission" date="2013-10" db="EMBL/GenBank/DDBJ databases">
        <title>Genomic analysis of the causative agents of coccidiosis in chickens.</title>
        <authorList>
            <person name="Reid A.J."/>
            <person name="Blake D."/>
            <person name="Billington K."/>
            <person name="Browne H."/>
            <person name="Dunn M."/>
            <person name="Hung S."/>
            <person name="Kawahara F."/>
            <person name="Miranda-Saavedra D."/>
            <person name="Mourier T."/>
            <person name="Nagra H."/>
            <person name="Otto T.D."/>
            <person name="Rawlings N."/>
            <person name="Sanchez A."/>
            <person name="Sanders M."/>
            <person name="Subramaniam C."/>
            <person name="Tay Y."/>
            <person name="Dear P."/>
            <person name="Doerig C."/>
            <person name="Gruber A."/>
            <person name="Parkinson J."/>
            <person name="Shirley M."/>
            <person name="Wan K.L."/>
            <person name="Berriman M."/>
            <person name="Tomley F."/>
            <person name="Pain A."/>
        </authorList>
    </citation>
    <scope>NUCLEOTIDE SEQUENCE [LARGE SCALE GENOMIC DNA]</scope>
    <source>
        <strain evidence="6">Houghton</strain>
    </source>
</reference>
<feature type="domain" description="RRM" evidence="5">
    <location>
        <begin position="170"/>
        <end position="246"/>
    </location>
</feature>
<dbReference type="PANTHER" id="PTHR48033:SF10">
    <property type="entry name" value="RNA-BINDING PROTEIN SQUID"/>
    <property type="match status" value="1"/>
</dbReference>
<evidence type="ECO:0000256" key="4">
    <source>
        <dbReference type="SAM" id="MobiDB-lite"/>
    </source>
</evidence>
<sequence length="459" mass="48178">MAHAAALSPHPSTANPSEDNPEGLGASCGSAAAASGPSAAAVAAAAAEAAEAAGSAAPDAPPESSESLRPSPSEEWPERPKPPRQLRFFIGGVSQEVEEQEVWELFSKFGRVSGVRLAKDYLTGRKRGFGFVTMEEEGPLAAILGAPHFLRDKKIEVRRENENTPSDFPRKVFLGGLPPALGSDQLALELARFGEVETVQIATDMMGRSRCFGFATFKQEKVAESLIGQGSCRIGDRLVEIRRPEPKRSRPRLDRRGSVPAPCDFYPYGQQQQQWLLAAAQNAQLYAYGAPCADWASWQGYYAYCAAAAAAAAGASSYQEAPATLAAAAAYDWYHFTPLTPQHYAEAEGDGALQQTCSSSSQQQQTAQQQQPDAAAPSPESSEQQEARNGAAAAAAPAASASCADTAAALPSQPAEAASSQRPASFIYPFSSSENCQMSEESEREGAAPGSTGAGAAPA</sequence>
<keyword evidence="7" id="KW-1185">Reference proteome</keyword>
<evidence type="ECO:0000256" key="1">
    <source>
        <dbReference type="ARBA" id="ARBA00004123"/>
    </source>
</evidence>
<feature type="compositionally biased region" description="Low complexity" evidence="4">
    <location>
        <begin position="25"/>
        <end position="74"/>
    </location>
</feature>
<evidence type="ECO:0000256" key="3">
    <source>
        <dbReference type="PROSITE-ProRule" id="PRU00176"/>
    </source>
</evidence>
<feature type="region of interest" description="Disordered" evidence="4">
    <location>
        <begin position="348"/>
        <end position="396"/>
    </location>
</feature>
<dbReference type="SUPFAM" id="SSF54928">
    <property type="entry name" value="RNA-binding domain, RBD"/>
    <property type="match status" value="2"/>
</dbReference>
<dbReference type="InterPro" id="IPR000504">
    <property type="entry name" value="RRM_dom"/>
</dbReference>
<evidence type="ECO:0000259" key="5">
    <source>
        <dbReference type="PROSITE" id="PS50102"/>
    </source>
</evidence>
<feature type="compositionally biased region" description="Low complexity" evidence="4">
    <location>
        <begin position="354"/>
        <end position="396"/>
    </location>
</feature>
<feature type="domain" description="RRM" evidence="5">
    <location>
        <begin position="86"/>
        <end position="162"/>
    </location>
</feature>
<dbReference type="OMA" id="SSENCQM"/>
<name>U6KSB3_EIMTE</name>
<dbReference type="GO" id="GO:0010468">
    <property type="term" value="P:regulation of gene expression"/>
    <property type="evidence" value="ECO:0007669"/>
    <property type="project" value="TreeGrafter"/>
</dbReference>
<feature type="region of interest" description="Disordered" evidence="4">
    <location>
        <begin position="403"/>
        <end position="422"/>
    </location>
</feature>
<dbReference type="PROSITE" id="PS50102">
    <property type="entry name" value="RRM"/>
    <property type="match status" value="2"/>
</dbReference>
<dbReference type="GeneID" id="25254377"/>